<dbReference type="EMBL" id="BSVB01000001">
    <property type="protein sequence ID" value="GMA95261.1"/>
    <property type="molecule type" value="Genomic_DNA"/>
</dbReference>
<name>A0ABQ6K3S2_9MICO</name>
<accession>A0ABQ6K3S2</accession>
<dbReference type="InterPro" id="IPR051209">
    <property type="entry name" value="FAD-bind_Monooxygenase_sf"/>
</dbReference>
<organism evidence="1 2">
    <name type="scientific">Pseudolysinimonas kribbensis</name>
    <dbReference type="NCBI Taxonomy" id="433641"/>
    <lineage>
        <taxon>Bacteria</taxon>
        <taxon>Bacillati</taxon>
        <taxon>Actinomycetota</taxon>
        <taxon>Actinomycetes</taxon>
        <taxon>Micrococcales</taxon>
        <taxon>Microbacteriaceae</taxon>
        <taxon>Pseudolysinimonas</taxon>
    </lineage>
</organism>
<sequence length="309" mass="34539">MLGTGASAIQLVPELRPRGAWVIVLQRTAPWVIPRHDPPTSDRRRRAFRRRPWRQRLARALVFAGAEARFPGFATPVIGRVAEAVYRRSLRRQITDPTLREQVMPRFRLGCKRVLISSDWYPALASPEVRLVTEPVLRIDGAYLVTAAGARHRADVLVAATGFNVTAQPIATRIRSRGGTLAEHWRPHASALRGTTVAGFPNLFLLVGPNTALAHNSMVYVIESQIRYVLAALAALEARRARTIETDPVAQRHYADRLDRALTRSVWQTGGCVSYYQDAGGANPTIWPHAAATFARTVRRFDPAEYLWE</sequence>
<evidence type="ECO:0000313" key="2">
    <source>
        <dbReference type="Proteomes" id="UP001157034"/>
    </source>
</evidence>
<evidence type="ECO:0008006" key="3">
    <source>
        <dbReference type="Google" id="ProtNLM"/>
    </source>
</evidence>
<dbReference type="PANTHER" id="PTHR42877:SF4">
    <property type="entry name" value="FAD_NAD(P)-BINDING DOMAIN-CONTAINING PROTEIN-RELATED"/>
    <property type="match status" value="1"/>
</dbReference>
<reference evidence="2" key="1">
    <citation type="journal article" date="2019" name="Int. J. Syst. Evol. Microbiol.">
        <title>The Global Catalogue of Microorganisms (GCM) 10K type strain sequencing project: providing services to taxonomists for standard genome sequencing and annotation.</title>
        <authorList>
            <consortium name="The Broad Institute Genomics Platform"/>
            <consortium name="The Broad Institute Genome Sequencing Center for Infectious Disease"/>
            <person name="Wu L."/>
            <person name="Ma J."/>
        </authorList>
    </citation>
    <scope>NUCLEOTIDE SEQUENCE [LARGE SCALE GENOMIC DNA]</scope>
    <source>
        <strain evidence="2">NBRC 108894</strain>
    </source>
</reference>
<gene>
    <name evidence="1" type="ORF">GCM10025881_20850</name>
</gene>
<dbReference type="SUPFAM" id="SSF51905">
    <property type="entry name" value="FAD/NAD(P)-binding domain"/>
    <property type="match status" value="2"/>
</dbReference>
<dbReference type="InterPro" id="IPR036188">
    <property type="entry name" value="FAD/NAD-bd_sf"/>
</dbReference>
<dbReference type="PANTHER" id="PTHR42877">
    <property type="entry name" value="L-ORNITHINE N(5)-MONOOXYGENASE-RELATED"/>
    <property type="match status" value="1"/>
</dbReference>
<comment type="caution">
    <text evidence="1">The sequence shown here is derived from an EMBL/GenBank/DDBJ whole genome shotgun (WGS) entry which is preliminary data.</text>
</comment>
<proteinExistence type="predicted"/>
<protein>
    <recommendedName>
        <fullName evidence="3">NAD(P)/FAD-dependent oxidoreductase</fullName>
    </recommendedName>
</protein>
<dbReference type="Gene3D" id="3.50.50.60">
    <property type="entry name" value="FAD/NAD(P)-binding domain"/>
    <property type="match status" value="1"/>
</dbReference>
<evidence type="ECO:0000313" key="1">
    <source>
        <dbReference type="EMBL" id="GMA95261.1"/>
    </source>
</evidence>
<keyword evidence="2" id="KW-1185">Reference proteome</keyword>
<dbReference type="Proteomes" id="UP001157034">
    <property type="component" value="Unassembled WGS sequence"/>
</dbReference>
<dbReference type="RefSeq" id="WP_284254049.1">
    <property type="nucleotide sequence ID" value="NZ_BSVB01000001.1"/>
</dbReference>